<evidence type="ECO:0000313" key="1">
    <source>
        <dbReference type="EMBL" id="ETK12952.1"/>
    </source>
</evidence>
<sequence length="83" mass="9322">MAISIGNPARIGRKWPYPPKARRGLDENGHIYRKPGEDWMKMTISIENPAGIGFNMNTAIESLPGIGFHTFPGITFWARMGFM</sequence>
<dbReference type="AlphaFoldDB" id="W2D2M2"/>
<gene>
    <name evidence="1" type="ORF">T235_06385</name>
</gene>
<proteinExistence type="predicted"/>
<dbReference type="Proteomes" id="UP000034980">
    <property type="component" value="Unassembled WGS sequence"/>
</dbReference>
<accession>W2D2M2</accession>
<protein>
    <submittedName>
        <fullName evidence="1">Uncharacterized protein</fullName>
    </submittedName>
</protein>
<comment type="caution">
    <text evidence="1">The sequence shown here is derived from an EMBL/GenBank/DDBJ whole genome shotgun (WGS) entry which is preliminary data.</text>
</comment>
<reference evidence="1 2" key="1">
    <citation type="submission" date="2013-11" db="EMBL/GenBank/DDBJ databases">
        <title>Single cell genomics of uncultured Tannerella BU063 (oral taxon 286).</title>
        <authorList>
            <person name="Beall C.J."/>
            <person name="Campbell A.G."/>
            <person name="Griffen A.L."/>
            <person name="Podar M."/>
            <person name="Leys E.J."/>
        </authorList>
    </citation>
    <scope>NUCLEOTIDE SEQUENCE [LARGE SCALE GENOMIC DNA]</scope>
    <source>
        <strain evidence="1">Cell 8/11</strain>
    </source>
</reference>
<evidence type="ECO:0000313" key="2">
    <source>
        <dbReference type="Proteomes" id="UP000034980"/>
    </source>
</evidence>
<organism evidence="1 2">
    <name type="scientific">Tannerella sp. oral taxon BU063 isolate Cell 8/11</name>
    <dbReference type="NCBI Taxonomy" id="1411915"/>
    <lineage>
        <taxon>Bacteria</taxon>
        <taxon>Pseudomonadati</taxon>
        <taxon>Bacteroidota</taxon>
        <taxon>Bacteroidia</taxon>
        <taxon>Bacteroidales</taxon>
        <taxon>Tannerellaceae</taxon>
        <taxon>Tannerella</taxon>
    </lineage>
</organism>
<dbReference type="EMBL" id="AYYF01001029">
    <property type="protein sequence ID" value="ETK12952.1"/>
    <property type="molecule type" value="Genomic_DNA"/>
</dbReference>
<name>W2D2M2_9BACT</name>